<gene>
    <name evidence="2" type="ORF">DI595_21010</name>
</gene>
<dbReference type="InterPro" id="IPR018683">
    <property type="entry name" value="DUF2169"/>
</dbReference>
<feature type="domain" description="DUF2169" evidence="1">
    <location>
        <begin position="25"/>
        <end position="336"/>
    </location>
</feature>
<protein>
    <recommendedName>
        <fullName evidence="1">DUF2169 domain-containing protein</fullName>
    </recommendedName>
</protein>
<dbReference type="Proteomes" id="UP000249769">
    <property type="component" value="Unassembled WGS sequence"/>
</dbReference>
<evidence type="ECO:0000313" key="2">
    <source>
        <dbReference type="EMBL" id="PZP43694.1"/>
    </source>
</evidence>
<dbReference type="AlphaFoldDB" id="A0A2W5ENZ5"/>
<dbReference type="EMBL" id="QFOL01000409">
    <property type="protein sequence ID" value="PZP43694.1"/>
    <property type="molecule type" value="Genomic_DNA"/>
</dbReference>
<dbReference type="Pfam" id="PF09937">
    <property type="entry name" value="DUF2169"/>
    <property type="match status" value="1"/>
</dbReference>
<reference evidence="2 3" key="1">
    <citation type="submission" date="2017-08" db="EMBL/GenBank/DDBJ databases">
        <title>Infants hospitalized years apart are colonized by the same room-sourced microbial strains.</title>
        <authorList>
            <person name="Brooks B."/>
            <person name="Olm M.R."/>
            <person name="Firek B.A."/>
            <person name="Baker R."/>
            <person name="Thomas B.C."/>
            <person name="Morowitz M.J."/>
            <person name="Banfield J.F."/>
        </authorList>
    </citation>
    <scope>NUCLEOTIDE SEQUENCE [LARGE SCALE GENOMIC DNA]</scope>
    <source>
        <strain evidence="2">S2_009_000_R2_73</strain>
    </source>
</reference>
<comment type="caution">
    <text evidence="2">The sequence shown here is derived from an EMBL/GenBank/DDBJ whole genome shotgun (WGS) entry which is preliminary data.</text>
</comment>
<name>A0A2W5ENZ5_9HYPH</name>
<proteinExistence type="predicted"/>
<accession>A0A2W5ENZ5</accession>
<organism evidence="2 3">
    <name type="scientific">Agrobacterium fabrum</name>
    <dbReference type="NCBI Taxonomy" id="1176649"/>
    <lineage>
        <taxon>Bacteria</taxon>
        <taxon>Pseudomonadati</taxon>
        <taxon>Pseudomonadota</taxon>
        <taxon>Alphaproteobacteria</taxon>
        <taxon>Hyphomicrobiales</taxon>
        <taxon>Rhizobiaceae</taxon>
        <taxon>Rhizobium/Agrobacterium group</taxon>
        <taxon>Agrobacterium</taxon>
        <taxon>Agrobacterium tumefaciens complex</taxon>
    </lineage>
</organism>
<evidence type="ECO:0000259" key="1">
    <source>
        <dbReference type="Pfam" id="PF09937"/>
    </source>
</evidence>
<sequence>MELQNRLPFPAMAFRQFDAEGGLDCIVSVRATFVHVQDGSLDVAAEQESFQWEDAYEGDPHQTVLLRQSDLTPDKPGTDISFLGDTWSPSKEPQKSWRASIRVGKVFKEIEVFGRRFWQPVVKEKWAGFSAREAKRVIADWKLSDPEPARNVAIDWHSAYGGAIPRTGNAGTETPIDVERRNPLGCGIVNLEMPADAGPVPAPQIAAVGKHPDWRSPPEPQGLGLVSPWWQFRQQYSGTYDDGWREERHPLLPRDFDPRFWQAAHPDLIATPHLKGDENYELANLSSEHPVAKGSLPGLTLGVHCLREDRDEWHVLKLDGVQFDWRNDGRVLLTWRIRFPLPDAGDTKLILTRVRLKSPEAEAALTERETA</sequence>
<evidence type="ECO:0000313" key="3">
    <source>
        <dbReference type="Proteomes" id="UP000249769"/>
    </source>
</evidence>